<evidence type="ECO:0000256" key="1">
    <source>
        <dbReference type="SAM" id="MobiDB-lite"/>
    </source>
</evidence>
<dbReference type="Proteomes" id="UP000309340">
    <property type="component" value="Unassembled WGS sequence"/>
</dbReference>
<feature type="region of interest" description="Disordered" evidence="1">
    <location>
        <begin position="60"/>
        <end position="92"/>
    </location>
</feature>
<gene>
    <name evidence="2" type="ORF">B0A55_03627</name>
</gene>
<dbReference type="AlphaFoldDB" id="A0A4U0XPM0"/>
<dbReference type="EMBL" id="NAJQ01000115">
    <property type="protein sequence ID" value="TKA78326.1"/>
    <property type="molecule type" value="Genomic_DNA"/>
</dbReference>
<organism evidence="2 3">
    <name type="scientific">Friedmanniomyces simplex</name>
    <dbReference type="NCBI Taxonomy" id="329884"/>
    <lineage>
        <taxon>Eukaryota</taxon>
        <taxon>Fungi</taxon>
        <taxon>Dikarya</taxon>
        <taxon>Ascomycota</taxon>
        <taxon>Pezizomycotina</taxon>
        <taxon>Dothideomycetes</taxon>
        <taxon>Dothideomycetidae</taxon>
        <taxon>Mycosphaerellales</taxon>
        <taxon>Teratosphaeriaceae</taxon>
        <taxon>Friedmanniomyces</taxon>
    </lineage>
</organism>
<feature type="compositionally biased region" description="Basic and acidic residues" evidence="1">
    <location>
        <begin position="60"/>
        <end position="69"/>
    </location>
</feature>
<accession>A0A4U0XPM0</accession>
<protein>
    <submittedName>
        <fullName evidence="2">Uncharacterized protein</fullName>
    </submittedName>
</protein>
<comment type="caution">
    <text evidence="2">The sequence shown here is derived from an EMBL/GenBank/DDBJ whole genome shotgun (WGS) entry which is preliminary data.</text>
</comment>
<evidence type="ECO:0000313" key="3">
    <source>
        <dbReference type="Proteomes" id="UP000309340"/>
    </source>
</evidence>
<sequence length="92" mass="9841">MPTDADGNKNCSNVTDCKDCSYSSNCTRCVRVTQSSNMTDCIDCSYCSNCSDCSGLSHGTNEHGVHKDSPLVYTPGSSGDNDKQFLQQQGGK</sequence>
<dbReference type="OrthoDB" id="5420706at2759"/>
<feature type="compositionally biased region" description="Polar residues" evidence="1">
    <location>
        <begin position="75"/>
        <end position="92"/>
    </location>
</feature>
<name>A0A4U0XPM0_9PEZI</name>
<proteinExistence type="predicted"/>
<keyword evidence="3" id="KW-1185">Reference proteome</keyword>
<reference evidence="2 3" key="1">
    <citation type="submission" date="2017-03" db="EMBL/GenBank/DDBJ databases">
        <title>Genomes of endolithic fungi from Antarctica.</title>
        <authorList>
            <person name="Coleine C."/>
            <person name="Masonjones S."/>
            <person name="Stajich J.E."/>
        </authorList>
    </citation>
    <scope>NUCLEOTIDE SEQUENCE [LARGE SCALE GENOMIC DNA]</scope>
    <source>
        <strain evidence="2 3">CCFEE 5184</strain>
    </source>
</reference>
<evidence type="ECO:0000313" key="2">
    <source>
        <dbReference type="EMBL" id="TKA78326.1"/>
    </source>
</evidence>